<protein>
    <submittedName>
        <fullName evidence="2">Uncharacterized protein</fullName>
    </submittedName>
</protein>
<dbReference type="SUPFAM" id="SSF56815">
    <property type="entry name" value="Sec1/munc18-like (SM) proteins"/>
    <property type="match status" value="1"/>
</dbReference>
<dbReference type="InterPro" id="IPR043155">
    <property type="entry name" value="VPS33_dom3b"/>
</dbReference>
<evidence type="ECO:0000256" key="1">
    <source>
        <dbReference type="ARBA" id="ARBA00009884"/>
    </source>
</evidence>
<evidence type="ECO:0000313" key="2">
    <source>
        <dbReference type="EMBL" id="CAF0831159.1"/>
    </source>
</evidence>
<dbReference type="InterPro" id="IPR001619">
    <property type="entry name" value="Sec1-like"/>
</dbReference>
<reference evidence="2" key="1">
    <citation type="submission" date="2021-02" db="EMBL/GenBank/DDBJ databases">
        <authorList>
            <person name="Nowell W R."/>
        </authorList>
    </citation>
    <scope>NUCLEOTIDE SEQUENCE</scope>
    <source>
        <strain evidence="2">Ploen Becks lab</strain>
    </source>
</reference>
<organism evidence="2 3">
    <name type="scientific">Brachionus calyciflorus</name>
    <dbReference type="NCBI Taxonomy" id="104777"/>
    <lineage>
        <taxon>Eukaryota</taxon>
        <taxon>Metazoa</taxon>
        <taxon>Spiralia</taxon>
        <taxon>Gnathifera</taxon>
        <taxon>Rotifera</taxon>
        <taxon>Eurotatoria</taxon>
        <taxon>Monogononta</taxon>
        <taxon>Pseudotrocha</taxon>
        <taxon>Ploima</taxon>
        <taxon>Brachionidae</taxon>
        <taxon>Brachionus</taxon>
    </lineage>
</organism>
<dbReference type="Gene3D" id="3.40.50.1910">
    <property type="match status" value="1"/>
</dbReference>
<dbReference type="EMBL" id="CAJNOC010001061">
    <property type="protein sequence ID" value="CAF0831159.1"/>
    <property type="molecule type" value="Genomic_DNA"/>
</dbReference>
<comment type="similarity">
    <text evidence="1">Belongs to the STXBP/unc-18/SEC1 family.</text>
</comment>
<accession>A0A813V3N7</accession>
<dbReference type="AlphaFoldDB" id="A0A813V3N7"/>
<dbReference type="Proteomes" id="UP000663879">
    <property type="component" value="Unassembled WGS sequence"/>
</dbReference>
<keyword evidence="3" id="KW-1185">Reference proteome</keyword>
<sequence>MRIFVEKTLKTYQAKKTSLENHMTIAEIIKDITMSDEFFEKLLSQNDLIAGLNANIPNSYIISCMSRGEDIYTVLRLICIHCVVNNGFKQPLLETYKKEIIRAYGFKYYSLLNNMEKSNILFSQGTKTFDTICKKMNLLVDNVNEENPNDISYVFSGYAPLSVRFCQYLTRPNWKVYGDLFGLIPGEFFEETQYLPSGVRKRRNSNTSLNSSQSAQTIDQKMTLVFFIGGCTYAEISAFRYLTSSNDSNSDFIVATTCLINGKSLLQSLQDGNN</sequence>
<dbReference type="Pfam" id="PF00995">
    <property type="entry name" value="Sec1"/>
    <property type="match status" value="1"/>
</dbReference>
<name>A0A813V3N7_9BILA</name>
<dbReference type="PANTHER" id="PTHR11679">
    <property type="entry name" value="VESICLE PROTEIN SORTING-ASSOCIATED"/>
    <property type="match status" value="1"/>
</dbReference>
<gene>
    <name evidence="2" type="ORF">OXX778_LOCUS7972</name>
</gene>
<dbReference type="OrthoDB" id="10262287at2759"/>
<dbReference type="InterPro" id="IPR036045">
    <property type="entry name" value="Sec1-like_sf"/>
</dbReference>
<dbReference type="InterPro" id="IPR027482">
    <property type="entry name" value="Sec1-like_dom2"/>
</dbReference>
<dbReference type="Gene3D" id="1.25.40.850">
    <property type="match status" value="1"/>
</dbReference>
<proteinExistence type="inferred from homology"/>
<comment type="caution">
    <text evidence="2">The sequence shown here is derived from an EMBL/GenBank/DDBJ whole genome shotgun (WGS) entry which is preliminary data.</text>
</comment>
<evidence type="ECO:0000313" key="3">
    <source>
        <dbReference type="Proteomes" id="UP000663879"/>
    </source>
</evidence>
<dbReference type="GO" id="GO:0016192">
    <property type="term" value="P:vesicle-mediated transport"/>
    <property type="evidence" value="ECO:0007669"/>
    <property type="project" value="InterPro"/>
</dbReference>